<keyword evidence="2" id="KW-0238">DNA-binding</keyword>
<organism evidence="7 8">
    <name type="scientific">Citrullus colocynthis</name>
    <name type="common">colocynth</name>
    <dbReference type="NCBI Taxonomy" id="252529"/>
    <lineage>
        <taxon>Eukaryota</taxon>
        <taxon>Viridiplantae</taxon>
        <taxon>Streptophyta</taxon>
        <taxon>Embryophyta</taxon>
        <taxon>Tracheophyta</taxon>
        <taxon>Spermatophyta</taxon>
        <taxon>Magnoliopsida</taxon>
        <taxon>eudicotyledons</taxon>
        <taxon>Gunneridae</taxon>
        <taxon>Pentapetalae</taxon>
        <taxon>rosids</taxon>
        <taxon>fabids</taxon>
        <taxon>Cucurbitales</taxon>
        <taxon>Cucurbitaceae</taxon>
        <taxon>Benincaseae</taxon>
        <taxon>Citrullus</taxon>
    </lineage>
</organism>
<evidence type="ECO:0000313" key="7">
    <source>
        <dbReference type="EMBL" id="CAK9328270.1"/>
    </source>
</evidence>
<feature type="region of interest" description="Disordered" evidence="5">
    <location>
        <begin position="319"/>
        <end position="342"/>
    </location>
</feature>
<feature type="compositionally biased region" description="Gly residues" evidence="5">
    <location>
        <begin position="329"/>
        <end position="339"/>
    </location>
</feature>
<dbReference type="SUPFAM" id="SSF101941">
    <property type="entry name" value="NAC domain"/>
    <property type="match status" value="1"/>
</dbReference>
<dbReference type="PANTHER" id="PTHR31079">
    <property type="entry name" value="NAC DOMAIN-CONTAINING PROTEIN 73"/>
    <property type="match status" value="1"/>
</dbReference>
<feature type="domain" description="NAC" evidence="6">
    <location>
        <begin position="62"/>
        <end position="223"/>
    </location>
</feature>
<evidence type="ECO:0000256" key="4">
    <source>
        <dbReference type="ARBA" id="ARBA00023242"/>
    </source>
</evidence>
<evidence type="ECO:0000256" key="2">
    <source>
        <dbReference type="ARBA" id="ARBA00023125"/>
    </source>
</evidence>
<accession>A0ABP0Z914</accession>
<gene>
    <name evidence="7" type="ORF">CITCOLO1_LOCUS20677</name>
</gene>
<evidence type="ECO:0000313" key="8">
    <source>
        <dbReference type="Proteomes" id="UP001642487"/>
    </source>
</evidence>
<evidence type="ECO:0000256" key="3">
    <source>
        <dbReference type="ARBA" id="ARBA00023163"/>
    </source>
</evidence>
<keyword evidence="8" id="KW-1185">Reference proteome</keyword>
<feature type="compositionally biased region" description="Basic and acidic residues" evidence="5">
    <location>
        <begin position="319"/>
        <end position="328"/>
    </location>
</feature>
<dbReference type="PANTHER" id="PTHR31079:SF31">
    <property type="entry name" value="NAC DOMAIN-CONTAINING PROTEIN 75"/>
    <property type="match status" value="1"/>
</dbReference>
<dbReference type="Gene3D" id="2.170.150.80">
    <property type="entry name" value="NAC domain"/>
    <property type="match status" value="1"/>
</dbReference>
<name>A0ABP0Z914_9ROSI</name>
<sequence length="493" mass="54401">MRNNSKIISSIVVGGGSSGGGGGGGGSDSLLDAKLEQHQMCGSKHCPGCGHKLEGRPDWVGLPAGVKFDPTDQELIEHLEAKVKSKDMKSHPLIDEFIPTIEGEDGICYTHPEKLPGVTRDGLSRHFFHRPSKAYTTGTRKRRKIQTECDLQGGETRWHKTGKTRPVMANGKQKGCKKILVLYTNFGKNRKPEKTNWVMHQYHLGQHEEEKEGELVVSKIFYQTQPRQCNWSERSLAAAEGSFEVTNLSRREITATTTGSCSSMTQADDMSPAATAGAGCSISSFSSLDIQQHLKSDHFGFVPFRTTFDELGMEDGSVERKIGSKDGRGGGGGGGGGEFELGDHHHQRTAALDHHHQLVVAHDDHHHHSVVNHHLPTTTFHITSPTHQISTIISPPPLLLDHNSYQHHHHHHHHSPIILQNQPFHQQEEGESEHHKIGGRSASGLEELIMGCTSSSIKHQPESSMSTGRETDQWMKYSSFWPDPDNPNLHGHG</sequence>
<keyword evidence="4" id="KW-0539">Nucleus</keyword>
<dbReference type="InterPro" id="IPR044799">
    <property type="entry name" value="SOG1-like"/>
</dbReference>
<dbReference type="PROSITE" id="PS51005">
    <property type="entry name" value="NAC"/>
    <property type="match status" value="1"/>
</dbReference>
<evidence type="ECO:0000259" key="6">
    <source>
        <dbReference type="PROSITE" id="PS51005"/>
    </source>
</evidence>
<dbReference type="Proteomes" id="UP001642487">
    <property type="component" value="Chromosome 8"/>
</dbReference>
<evidence type="ECO:0000256" key="1">
    <source>
        <dbReference type="ARBA" id="ARBA00023015"/>
    </source>
</evidence>
<keyword evidence="3" id="KW-0804">Transcription</keyword>
<dbReference type="EMBL" id="OZ021742">
    <property type="protein sequence ID" value="CAK9328270.1"/>
    <property type="molecule type" value="Genomic_DNA"/>
</dbReference>
<dbReference type="Pfam" id="PF02365">
    <property type="entry name" value="NAM"/>
    <property type="match status" value="1"/>
</dbReference>
<keyword evidence="1" id="KW-0805">Transcription regulation</keyword>
<proteinExistence type="predicted"/>
<dbReference type="InterPro" id="IPR036093">
    <property type="entry name" value="NAC_dom_sf"/>
</dbReference>
<reference evidence="7 8" key="1">
    <citation type="submission" date="2024-03" db="EMBL/GenBank/DDBJ databases">
        <authorList>
            <person name="Gkanogiannis A."/>
            <person name="Becerra Lopez-Lavalle L."/>
        </authorList>
    </citation>
    <scope>NUCLEOTIDE SEQUENCE [LARGE SCALE GENOMIC DNA]</scope>
</reference>
<dbReference type="InterPro" id="IPR003441">
    <property type="entry name" value="NAC-dom"/>
</dbReference>
<protein>
    <recommendedName>
        <fullName evidence="6">NAC domain-containing protein</fullName>
    </recommendedName>
</protein>
<evidence type="ECO:0000256" key="5">
    <source>
        <dbReference type="SAM" id="MobiDB-lite"/>
    </source>
</evidence>